<dbReference type="InterPro" id="IPR003768">
    <property type="entry name" value="ScpA"/>
</dbReference>
<sequence length="278" mass="30590">MSRTKAAPKEPRDSVAGFEVRLANFEGPFDLLLNLISRRELDITEVALSQVTDEFISYVKTGGELWDLEKTSSFLLVAATLLDLKAARLLPGGEVTDPEDIAALEARDLLFARLLQYRAFKRLAEWISSTMIAAETTHWRPGGLEEQFRDVLPEVELNLGPEDLARLAASAMTPRPAPIVELSHLHGSTVSLSAEVAHIAQRLRTDGAATFRSIVAGCDTLTTVVRFLAVLELFRAQQVALEQLAPLSELTVRWTAGDDEAVQVTDDYGPQPELQEDP</sequence>
<keyword evidence="1" id="KW-0159">Chromosome partition</keyword>
<dbReference type="Proteomes" id="UP000188145">
    <property type="component" value="Chromosome"/>
</dbReference>
<dbReference type="Gene3D" id="6.10.250.2410">
    <property type="match status" value="1"/>
</dbReference>
<dbReference type="OrthoDB" id="9811016at2"/>
<dbReference type="GO" id="GO:0007059">
    <property type="term" value="P:chromosome segregation"/>
    <property type="evidence" value="ECO:0007669"/>
    <property type="project" value="UniProtKB-KW"/>
</dbReference>
<evidence type="ECO:0000313" key="3">
    <source>
        <dbReference type="EMBL" id="AQP46674.1"/>
    </source>
</evidence>
<evidence type="ECO:0000256" key="2">
    <source>
        <dbReference type="ARBA" id="ARBA00044777"/>
    </source>
</evidence>
<dbReference type="PANTHER" id="PTHR33969:SF2">
    <property type="entry name" value="SEGREGATION AND CONDENSATION PROTEIN A"/>
    <property type="match status" value="1"/>
</dbReference>
<name>A0A1Q2CKN6_9ACTN</name>
<protein>
    <recommendedName>
        <fullName evidence="2">Segregation and condensation protein A</fullName>
    </recommendedName>
</protein>
<dbReference type="Pfam" id="PF02616">
    <property type="entry name" value="SMC_ScpA"/>
    <property type="match status" value="1"/>
</dbReference>
<evidence type="ECO:0000313" key="4">
    <source>
        <dbReference type="Proteomes" id="UP000188145"/>
    </source>
</evidence>
<dbReference type="STRING" id="1332264.BW730_03160"/>
<accession>A0A1Q2CKN6</accession>
<gene>
    <name evidence="3" type="ORF">BW730_03160</name>
</gene>
<dbReference type="PANTHER" id="PTHR33969">
    <property type="entry name" value="SEGREGATION AND CONDENSATION PROTEIN A"/>
    <property type="match status" value="1"/>
</dbReference>
<keyword evidence="4" id="KW-1185">Reference proteome</keyword>
<organism evidence="3 4">
    <name type="scientific">Tessaracoccus aquimaris</name>
    <dbReference type="NCBI Taxonomy" id="1332264"/>
    <lineage>
        <taxon>Bacteria</taxon>
        <taxon>Bacillati</taxon>
        <taxon>Actinomycetota</taxon>
        <taxon>Actinomycetes</taxon>
        <taxon>Propionibacteriales</taxon>
        <taxon>Propionibacteriaceae</taxon>
        <taxon>Tessaracoccus</taxon>
    </lineage>
</organism>
<evidence type="ECO:0000256" key="1">
    <source>
        <dbReference type="ARBA" id="ARBA00022829"/>
    </source>
</evidence>
<dbReference type="EMBL" id="CP019606">
    <property type="protein sequence ID" value="AQP46674.1"/>
    <property type="molecule type" value="Genomic_DNA"/>
</dbReference>
<dbReference type="RefSeq" id="WP_077684982.1">
    <property type="nucleotide sequence ID" value="NZ_CP019606.1"/>
</dbReference>
<proteinExistence type="predicted"/>
<dbReference type="KEGG" id="tes:BW730_03160"/>
<dbReference type="AlphaFoldDB" id="A0A1Q2CKN6"/>
<reference evidence="4" key="1">
    <citation type="submission" date="2017-02" db="EMBL/GenBank/DDBJ databases">
        <title>Tessaracoccus aquaemaris sp. nov., isolated from the intestine of a Korean rockfish, Sebastes schlegelii, in a marine aquaculture pond.</title>
        <authorList>
            <person name="Tak E.J."/>
            <person name="Bae J.-W."/>
        </authorList>
    </citation>
    <scope>NUCLEOTIDE SEQUENCE [LARGE SCALE GENOMIC DNA]</scope>
    <source>
        <strain evidence="4">NSG39</strain>
    </source>
</reference>